<evidence type="ECO:0000313" key="1">
    <source>
        <dbReference type="EMBL" id="CAB4565001.1"/>
    </source>
</evidence>
<dbReference type="EMBL" id="CAEZTL010000020">
    <property type="protein sequence ID" value="CAB4565001.1"/>
    <property type="molecule type" value="Genomic_DNA"/>
</dbReference>
<dbReference type="Pfam" id="PF18986">
    <property type="entry name" value="DUF5719"/>
    <property type="match status" value="1"/>
</dbReference>
<gene>
    <name evidence="1" type="ORF">UFOPK1683_00348</name>
</gene>
<proteinExistence type="predicted"/>
<name>A0A6J6DLI6_9ZZZZ</name>
<dbReference type="AlphaFoldDB" id="A0A6J6DLI6"/>
<dbReference type="InterPro" id="IPR043777">
    <property type="entry name" value="DUF5719"/>
</dbReference>
<organism evidence="1">
    <name type="scientific">freshwater metagenome</name>
    <dbReference type="NCBI Taxonomy" id="449393"/>
    <lineage>
        <taxon>unclassified sequences</taxon>
        <taxon>metagenomes</taxon>
        <taxon>ecological metagenomes</taxon>
    </lineage>
</organism>
<accession>A0A6J6DLI6</accession>
<protein>
    <submittedName>
        <fullName evidence="1">Unannotated protein</fullName>
    </submittedName>
</protein>
<reference evidence="1" key="1">
    <citation type="submission" date="2020-05" db="EMBL/GenBank/DDBJ databases">
        <authorList>
            <person name="Chiriac C."/>
            <person name="Salcher M."/>
            <person name="Ghai R."/>
            <person name="Kavagutti S V."/>
        </authorList>
    </citation>
    <scope>NUCLEOTIDE SEQUENCE</scope>
</reference>
<sequence length="433" mass="45407">MIRNRNIQLFAALIVVILTVNLVSFTTSKVAYTESYPAVVCPADSENEDSFISLASSKALVRKSGTSTMTFKESGNSRLAGGEQAIIIDSQAVTPISWQTRSGIWAGAVTCIAPITSQWFVGGTADVTSKGRLTLVNSGLGRALVAVSIFTEAGSQIEQVIPVKANSVKSLRLSYLAPGSRALVINVVSQSGRVNAFLVDERGRGLQTLGGDSVNSISTPSRSLVMPAIPHLTSGAANQEHILRIMVPGDVSAEIKANVISADESFAPAGIDGRLIAPGKVIDLPLNVLTSSPRFALELKADRPIVAAVFSKTLVSGKSDFLWSTPVPELQPSIYSVTGTSPLLVFTGEKISVDLEIGAPKGKIFKVELRGSGLVTYQVGAKARTVKVQKSSSDIYGAALINSASGSGYAPLLPGTSLTRSSVPQSDIRVLIP</sequence>